<sequence length="199" mass="20327">MKYWILAAAVLGLAACGGQPADTAGTEAADAAAKPRPGAASAPAAKAAPEAAPAAATDAPLQVADIDAYVRGMGSEVEMLKAEYRKIEQARAANDSDAEIQALFAMTAEGIDEAGVQASRLSPARYGFVKDRIDEIQSKADLLEGFRKMEGNSSALRAQIGDPYAGLPADVASALKARNAETAALRAEAIGLRLKAAGG</sequence>
<comment type="caution">
    <text evidence="3">The sequence shown here is derived from an EMBL/GenBank/DDBJ whole genome shotgun (WGS) entry which is preliminary data.</text>
</comment>
<name>A0ABT0A0U3_9GAMM</name>
<organism evidence="3 4">
    <name type="scientific">Cognatiluteimonas sedimenti</name>
    <dbReference type="NCBI Taxonomy" id="2927791"/>
    <lineage>
        <taxon>Bacteria</taxon>
        <taxon>Pseudomonadati</taxon>
        <taxon>Pseudomonadota</taxon>
        <taxon>Gammaproteobacteria</taxon>
        <taxon>Lysobacterales</taxon>
        <taxon>Lysobacteraceae</taxon>
        <taxon>Cognatiluteimonas</taxon>
    </lineage>
</organism>
<reference evidence="3 4" key="1">
    <citation type="submission" date="2022-03" db="EMBL/GenBank/DDBJ databases">
        <title>Luteimonas soily sp. nov., a novel bacterium isolated from the soil.</title>
        <authorList>
            <person name="Zhang X."/>
        </authorList>
    </citation>
    <scope>NUCLEOTIDE SEQUENCE [LARGE SCALE GENOMIC DNA]</scope>
    <source>
        <strain evidence="3 4">50</strain>
    </source>
</reference>
<evidence type="ECO:0000256" key="1">
    <source>
        <dbReference type="SAM" id="MobiDB-lite"/>
    </source>
</evidence>
<dbReference type="RefSeq" id="WP_243318486.1">
    <property type="nucleotide sequence ID" value="NZ_JALGCL010000001.1"/>
</dbReference>
<keyword evidence="2" id="KW-0732">Signal</keyword>
<evidence type="ECO:0000313" key="3">
    <source>
        <dbReference type="EMBL" id="MCJ0824598.1"/>
    </source>
</evidence>
<proteinExistence type="predicted"/>
<accession>A0ABT0A0U3</accession>
<evidence type="ECO:0000313" key="4">
    <source>
        <dbReference type="Proteomes" id="UP001165423"/>
    </source>
</evidence>
<dbReference type="Proteomes" id="UP001165423">
    <property type="component" value="Unassembled WGS sequence"/>
</dbReference>
<protein>
    <submittedName>
        <fullName evidence="3">Uncharacterized protein</fullName>
    </submittedName>
</protein>
<dbReference type="EMBL" id="JALGCL010000001">
    <property type="protein sequence ID" value="MCJ0824598.1"/>
    <property type="molecule type" value="Genomic_DNA"/>
</dbReference>
<gene>
    <name evidence="3" type="ORF">MQC88_01250</name>
</gene>
<evidence type="ECO:0000256" key="2">
    <source>
        <dbReference type="SAM" id="SignalP"/>
    </source>
</evidence>
<feature type="chain" id="PRO_5045483809" evidence="2">
    <location>
        <begin position="22"/>
        <end position="199"/>
    </location>
</feature>
<keyword evidence="4" id="KW-1185">Reference proteome</keyword>
<feature type="signal peptide" evidence="2">
    <location>
        <begin position="1"/>
        <end position="21"/>
    </location>
</feature>
<dbReference type="PROSITE" id="PS51257">
    <property type="entry name" value="PROKAR_LIPOPROTEIN"/>
    <property type="match status" value="1"/>
</dbReference>
<feature type="region of interest" description="Disordered" evidence="1">
    <location>
        <begin position="27"/>
        <end position="46"/>
    </location>
</feature>